<organism evidence="2 3">
    <name type="scientific">Armillaria luteobubalina</name>
    <dbReference type="NCBI Taxonomy" id="153913"/>
    <lineage>
        <taxon>Eukaryota</taxon>
        <taxon>Fungi</taxon>
        <taxon>Dikarya</taxon>
        <taxon>Basidiomycota</taxon>
        <taxon>Agaricomycotina</taxon>
        <taxon>Agaricomycetes</taxon>
        <taxon>Agaricomycetidae</taxon>
        <taxon>Agaricales</taxon>
        <taxon>Marasmiineae</taxon>
        <taxon>Physalacriaceae</taxon>
        <taxon>Armillaria</taxon>
    </lineage>
</organism>
<evidence type="ECO:0000256" key="1">
    <source>
        <dbReference type="SAM" id="Coils"/>
    </source>
</evidence>
<protein>
    <submittedName>
        <fullName evidence="2">Uncharacterized protein</fullName>
    </submittedName>
</protein>
<name>A0AA39PS32_9AGAR</name>
<accession>A0AA39PS32</accession>
<sequence>MHCVHLTTLLWSRPIYKGNAPLVRRTGVCSGNVYCDPEEPTPPSQLKGPAHPANVFKSSDDPQSTHVMDEADTLIASYSQRRAGAGEILILDRDAPLGDDWEPRSNGERFLDAERGEAYAASGNEFCVYGHGLYAIMGMARRSTPPAIPGGNERAYYTSWKDRRQAYLSLGPSCEMRRFKKGAELQHLEGTLFVYCEDARHAFRRGELTHPLLKFRRRPTHTVSQIPRLEAANNAPRRPSCKSPTTIDLLPAQPYSGTPYITATPDHRTTPQRGVSTHSQPASFLVRQASYAEWKGHYLSNKELVVLEGGSSELQRGEVHNRVDEELVLLRGVIPRTKEMHLNIYIALYNTEGGDGKYHWALVTRDPQHKLSEPVCEYQVVKKKKWETQHSSGARLGAPLLCLIEMPSLEATAKEVDAFIRQQPAGQGSSTLLRGQKGWSSAHWVIRTLDGMAEPPRRWFEESVGDQTDFYDYIACVKGRNCEQGVAAGPEFAHAYGAHVGVEVDGIRVLDTMLEEKEAITKAVRRHLEFRLKRRGEKHAAIDKVLVEQHLCDARREWMEVVGRQRKIVWDWKTEKDIKKRLGLTREDMLKNRVGAPVKTVKVSSAAIDAARTSACMVSPRPPPPKFVPGVLPDLPTMILVVPDPIAMFSCSPRTMRGHFEKATELALGYQVEYCGFNRTKARQKAEGRFLESMKELGFEAPVKAPEDEDWETNAKRRLNETYRKMVREQEKKLAGVEDRERVLAEFKRQAMTSLKQTLEEERSRRVAVQQRA</sequence>
<reference evidence="2" key="1">
    <citation type="submission" date="2023-06" db="EMBL/GenBank/DDBJ databases">
        <authorList>
            <consortium name="Lawrence Berkeley National Laboratory"/>
            <person name="Ahrendt S."/>
            <person name="Sahu N."/>
            <person name="Indic B."/>
            <person name="Wong-Bajracharya J."/>
            <person name="Merenyi Z."/>
            <person name="Ke H.-M."/>
            <person name="Monk M."/>
            <person name="Kocsube S."/>
            <person name="Drula E."/>
            <person name="Lipzen A."/>
            <person name="Balint B."/>
            <person name="Henrissat B."/>
            <person name="Andreopoulos B."/>
            <person name="Martin F.M."/>
            <person name="Harder C.B."/>
            <person name="Rigling D."/>
            <person name="Ford K.L."/>
            <person name="Foster G.D."/>
            <person name="Pangilinan J."/>
            <person name="Papanicolaou A."/>
            <person name="Barry K."/>
            <person name="LaButti K."/>
            <person name="Viragh M."/>
            <person name="Koriabine M."/>
            <person name="Yan M."/>
            <person name="Riley R."/>
            <person name="Champramary S."/>
            <person name="Plett K.L."/>
            <person name="Tsai I.J."/>
            <person name="Slot J."/>
            <person name="Sipos G."/>
            <person name="Plett J."/>
            <person name="Nagy L.G."/>
            <person name="Grigoriev I.V."/>
        </authorList>
    </citation>
    <scope>NUCLEOTIDE SEQUENCE</scope>
    <source>
        <strain evidence="2">HWK02</strain>
    </source>
</reference>
<dbReference type="Proteomes" id="UP001175228">
    <property type="component" value="Unassembled WGS sequence"/>
</dbReference>
<keyword evidence="1" id="KW-0175">Coiled coil</keyword>
<evidence type="ECO:0000313" key="3">
    <source>
        <dbReference type="Proteomes" id="UP001175228"/>
    </source>
</evidence>
<proteinExistence type="predicted"/>
<gene>
    <name evidence="2" type="ORF">EDD18DRAFT_1334970</name>
</gene>
<dbReference type="AlphaFoldDB" id="A0AA39PS32"/>
<dbReference type="EMBL" id="JAUEPU010000038">
    <property type="protein sequence ID" value="KAK0489497.1"/>
    <property type="molecule type" value="Genomic_DNA"/>
</dbReference>
<evidence type="ECO:0000313" key="2">
    <source>
        <dbReference type="EMBL" id="KAK0489497.1"/>
    </source>
</evidence>
<feature type="coiled-coil region" evidence="1">
    <location>
        <begin position="720"/>
        <end position="772"/>
    </location>
</feature>
<comment type="caution">
    <text evidence="2">The sequence shown here is derived from an EMBL/GenBank/DDBJ whole genome shotgun (WGS) entry which is preliminary data.</text>
</comment>
<keyword evidence="3" id="KW-1185">Reference proteome</keyword>